<evidence type="ECO:0000313" key="1">
    <source>
        <dbReference type="EMBL" id="KYQ92997.1"/>
    </source>
</evidence>
<dbReference type="STRING" id="361077.A0A151ZGE6"/>
<comment type="caution">
    <text evidence="1">The sequence shown here is derived from an EMBL/GenBank/DDBJ whole genome shotgun (WGS) entry which is preliminary data.</text>
</comment>
<dbReference type="GO" id="GO:0071014">
    <property type="term" value="C:post-mRNA release spliceosomal complex"/>
    <property type="evidence" value="ECO:0007669"/>
    <property type="project" value="TreeGrafter"/>
</dbReference>
<keyword evidence="2" id="KW-1185">Reference proteome</keyword>
<evidence type="ECO:0000313" key="2">
    <source>
        <dbReference type="Proteomes" id="UP000076078"/>
    </source>
</evidence>
<dbReference type="PANTHER" id="PTHR31551:SF1">
    <property type="entry name" value="COILED-COIL DOMAIN-CONTAINING PROTEIN 12"/>
    <property type="match status" value="1"/>
</dbReference>
<proteinExistence type="predicted"/>
<organism evidence="1 2">
    <name type="scientific">Tieghemostelium lacteum</name>
    <name type="common">Slime mold</name>
    <name type="synonym">Dictyostelium lacteum</name>
    <dbReference type="NCBI Taxonomy" id="361077"/>
    <lineage>
        <taxon>Eukaryota</taxon>
        <taxon>Amoebozoa</taxon>
        <taxon>Evosea</taxon>
        <taxon>Eumycetozoa</taxon>
        <taxon>Dictyostelia</taxon>
        <taxon>Dictyosteliales</taxon>
        <taxon>Raperosteliaceae</taxon>
        <taxon>Tieghemostelium</taxon>
    </lineage>
</organism>
<dbReference type="InterPro" id="IPR013169">
    <property type="entry name" value="mRNA_splic_Cwf18-like"/>
</dbReference>
<reference evidence="1 2" key="1">
    <citation type="submission" date="2015-12" db="EMBL/GenBank/DDBJ databases">
        <title>Dictyostelia acquired genes for synthesis and detection of signals that induce cell-type specialization by lateral gene transfer from prokaryotes.</title>
        <authorList>
            <person name="Gloeckner G."/>
            <person name="Schaap P."/>
        </authorList>
    </citation>
    <scope>NUCLEOTIDE SEQUENCE [LARGE SCALE GENOMIC DNA]</scope>
    <source>
        <strain evidence="1 2">TK</strain>
    </source>
</reference>
<name>A0A151ZGE6_TIELA</name>
<dbReference type="Pfam" id="PF08315">
    <property type="entry name" value="cwf18"/>
    <property type="match status" value="1"/>
</dbReference>
<dbReference type="AlphaFoldDB" id="A0A151ZGE6"/>
<gene>
    <name evidence="1" type="ORF">DLAC_11634</name>
</gene>
<dbReference type="PANTHER" id="PTHR31551">
    <property type="entry name" value="PRE-MRNA-SPLICING FACTOR CWF18"/>
    <property type="match status" value="1"/>
</dbReference>
<sequence length="109" mass="12909">MVHIGLKFRNYTPRETTLVKYKIENAKVPPIVEEINNRLAVLEENQDIQISFTPKKINWDLKRDISVKLSKLEKKTERSIYQLLKMKLEAESNEENTYIISKALENIKY</sequence>
<dbReference type="GO" id="GO:0005684">
    <property type="term" value="C:U2-type spliceosomal complex"/>
    <property type="evidence" value="ECO:0007669"/>
    <property type="project" value="TreeGrafter"/>
</dbReference>
<dbReference type="OMA" id="MPESIEN"/>
<protein>
    <submittedName>
        <fullName evidence="1">Uncharacterized protein</fullName>
    </submittedName>
</protein>
<accession>A0A151ZGE6</accession>
<dbReference type="Proteomes" id="UP000076078">
    <property type="component" value="Unassembled WGS sequence"/>
</dbReference>
<dbReference type="EMBL" id="LODT01000028">
    <property type="protein sequence ID" value="KYQ92997.1"/>
    <property type="molecule type" value="Genomic_DNA"/>
</dbReference>
<dbReference type="OrthoDB" id="10261348at2759"/>
<dbReference type="InParanoid" id="A0A151ZGE6"/>